<sequence length="222" mass="25627">MAVKLMHYWTINPSSKEAYADFIIKQFIPGVNRLGMHTVAGWSVLVGSYSEIIMETVSSDLNMLETALKTRDYRLLKSDLLNLVTDYKTKVMMPIAKRGSYSMSISPDTVKFNQMWDVITLKPEDYQSYEQFVTHEFYPLLEKIGVHVAGEWEVLIGDEPHTFCEGRVTDAGSLIPALQNSEFRRTRKKLKQYVENYQSRILSFHVRKIKGARSESYEIIPL</sequence>
<evidence type="ECO:0000313" key="1">
    <source>
        <dbReference type="EMBL" id="EMS78882.1"/>
    </source>
</evidence>
<accession>S0G3Q8</accession>
<dbReference type="EMBL" id="APJX01000006">
    <property type="protein sequence ID" value="EMS78882.1"/>
    <property type="molecule type" value="Genomic_DNA"/>
</dbReference>
<keyword evidence="2" id="KW-1185">Reference proteome</keyword>
<evidence type="ECO:0008006" key="3">
    <source>
        <dbReference type="Google" id="ProtNLM"/>
    </source>
</evidence>
<gene>
    <name evidence="1" type="ORF">Dpo_6c00810</name>
</gene>
<comment type="caution">
    <text evidence="1">The sequence shown here is derived from an EMBL/GenBank/DDBJ whole genome shotgun (WGS) entry which is preliminary data.</text>
</comment>
<evidence type="ECO:0000313" key="2">
    <source>
        <dbReference type="Proteomes" id="UP000014216"/>
    </source>
</evidence>
<proteinExistence type="predicted"/>
<dbReference type="RefSeq" id="WP_006966699.1">
    <property type="nucleotide sequence ID" value="NZ_APJX01000006.1"/>
</dbReference>
<dbReference type="AlphaFoldDB" id="S0G3Q8"/>
<reference evidence="1 2" key="1">
    <citation type="journal article" date="2013" name="Genome Announc.">
        <title>Draft Genome Sequence of Desulfotignum phosphitoxidans DSM 13687 Strain FiPS-3.</title>
        <authorList>
            <person name="Poehlein A."/>
            <person name="Daniel R."/>
            <person name="Simeonova D.D."/>
        </authorList>
    </citation>
    <scope>NUCLEOTIDE SEQUENCE [LARGE SCALE GENOMIC DNA]</scope>
    <source>
        <strain evidence="1 2">DSM 13687</strain>
    </source>
</reference>
<organism evidence="1 2">
    <name type="scientific">Desulfotignum phosphitoxidans DSM 13687</name>
    <dbReference type="NCBI Taxonomy" id="1286635"/>
    <lineage>
        <taxon>Bacteria</taxon>
        <taxon>Pseudomonadati</taxon>
        <taxon>Thermodesulfobacteriota</taxon>
        <taxon>Desulfobacteria</taxon>
        <taxon>Desulfobacterales</taxon>
        <taxon>Desulfobacteraceae</taxon>
        <taxon>Desulfotignum</taxon>
    </lineage>
</organism>
<protein>
    <recommendedName>
        <fullName evidence="3">NIPSNAP domain-containing protein</fullName>
    </recommendedName>
</protein>
<dbReference type="OrthoDB" id="5424614at2"/>
<dbReference type="Proteomes" id="UP000014216">
    <property type="component" value="Unassembled WGS sequence"/>
</dbReference>
<name>S0G3Q8_9BACT</name>